<reference evidence="16 17" key="1">
    <citation type="submission" date="2014-12" db="EMBL/GenBank/DDBJ databases">
        <title>Draft genome sequence of Terrisporobacter sp. 08-306576, isolated from the blood culture of a bacteremia patient.</title>
        <authorList>
            <person name="Lund L.C."/>
            <person name="Sydenham T.V."/>
            <person name="Hogh S.V."/>
            <person name="Skov M.N."/>
            <person name="Kemp M."/>
            <person name="Justesen U.S."/>
        </authorList>
    </citation>
    <scope>NUCLEOTIDE SEQUENCE [LARGE SCALE GENOMIC DNA]</scope>
    <source>
        <strain evidence="16 17">08-306576</strain>
    </source>
</reference>
<evidence type="ECO:0000256" key="9">
    <source>
        <dbReference type="ARBA" id="ARBA00024867"/>
    </source>
</evidence>
<dbReference type="CDD" id="cd17574">
    <property type="entry name" value="REC_OmpR"/>
    <property type="match status" value="1"/>
</dbReference>
<keyword evidence="6 13" id="KW-0238">DNA-binding</keyword>
<dbReference type="InterPro" id="IPR039420">
    <property type="entry name" value="WalR-like"/>
</dbReference>
<accession>A0A0B3VHQ5</accession>
<evidence type="ECO:0000256" key="10">
    <source>
        <dbReference type="ARBA" id="ARBA00037471"/>
    </source>
</evidence>
<evidence type="ECO:0000256" key="6">
    <source>
        <dbReference type="ARBA" id="ARBA00023125"/>
    </source>
</evidence>
<evidence type="ECO:0000313" key="17">
    <source>
        <dbReference type="Proteomes" id="UP000031189"/>
    </source>
</evidence>
<keyword evidence="12" id="KW-0597">Phosphoprotein</keyword>
<organism evidence="16 17">
    <name type="scientific">Terrisporobacter othiniensis</name>
    <dbReference type="NCBI Taxonomy" id="1577792"/>
    <lineage>
        <taxon>Bacteria</taxon>
        <taxon>Bacillati</taxon>
        <taxon>Bacillota</taxon>
        <taxon>Clostridia</taxon>
        <taxon>Peptostreptococcales</taxon>
        <taxon>Peptostreptococcaceae</taxon>
        <taxon>Terrisporobacter</taxon>
    </lineage>
</organism>
<feature type="DNA-binding region" description="OmpR/PhoB-type" evidence="13">
    <location>
        <begin position="125"/>
        <end position="222"/>
    </location>
</feature>
<dbReference type="PROSITE" id="PS51755">
    <property type="entry name" value="OMPR_PHOB"/>
    <property type="match status" value="1"/>
</dbReference>
<comment type="function">
    <text evidence="9">May play the central regulatory role in sporulation. It may be an element of the effector pathway responsible for the activation of sporulation genes in response to nutritional stress. Spo0A may act in concert with spo0H (a sigma factor) to control the expression of some genes that are critical to the sporulation process.</text>
</comment>
<keyword evidence="5" id="KW-0843">Virulence</keyword>
<evidence type="ECO:0000256" key="13">
    <source>
        <dbReference type="PROSITE-ProRule" id="PRU01091"/>
    </source>
</evidence>
<dbReference type="InterPro" id="IPR036388">
    <property type="entry name" value="WH-like_DNA-bd_sf"/>
</dbReference>
<keyword evidence="8" id="KW-0804">Transcription</keyword>
<evidence type="ECO:0000256" key="1">
    <source>
        <dbReference type="ARBA" id="ARBA00004496"/>
    </source>
</evidence>
<evidence type="ECO:0000256" key="3">
    <source>
        <dbReference type="ARBA" id="ARBA00022490"/>
    </source>
</evidence>
<dbReference type="GO" id="GO:0005829">
    <property type="term" value="C:cytosol"/>
    <property type="evidence" value="ECO:0007669"/>
    <property type="project" value="TreeGrafter"/>
</dbReference>
<dbReference type="InterPro" id="IPR001789">
    <property type="entry name" value="Sig_transdc_resp-reg_receiver"/>
</dbReference>
<dbReference type="Pfam" id="PF00486">
    <property type="entry name" value="Trans_reg_C"/>
    <property type="match status" value="1"/>
</dbReference>
<evidence type="ECO:0000313" key="16">
    <source>
        <dbReference type="EMBL" id="KHS56326.1"/>
    </source>
</evidence>
<dbReference type="InterPro" id="IPR001867">
    <property type="entry name" value="OmpR/PhoB-type_DNA-bd"/>
</dbReference>
<evidence type="ECO:0000256" key="12">
    <source>
        <dbReference type="PROSITE-ProRule" id="PRU00169"/>
    </source>
</evidence>
<dbReference type="AlphaFoldDB" id="A0A0B3VHQ5"/>
<dbReference type="Gene3D" id="1.10.10.10">
    <property type="entry name" value="Winged helix-like DNA-binding domain superfamily/Winged helix DNA-binding domain"/>
    <property type="match status" value="1"/>
</dbReference>
<dbReference type="STRING" id="1577792.QX51_14730"/>
<dbReference type="CDD" id="cd00383">
    <property type="entry name" value="trans_reg_C"/>
    <property type="match status" value="1"/>
</dbReference>
<evidence type="ECO:0000256" key="11">
    <source>
        <dbReference type="ARBA" id="ARBA00039976"/>
    </source>
</evidence>
<feature type="domain" description="OmpR/PhoB-type" evidence="15">
    <location>
        <begin position="125"/>
        <end position="222"/>
    </location>
</feature>
<dbReference type="GO" id="GO:0032993">
    <property type="term" value="C:protein-DNA complex"/>
    <property type="evidence" value="ECO:0007669"/>
    <property type="project" value="TreeGrafter"/>
</dbReference>
<dbReference type="RefSeq" id="WP_039680649.1">
    <property type="nucleotide sequence ID" value="NZ_JAWGXO010000006.1"/>
</dbReference>
<keyword evidence="17" id="KW-1185">Reference proteome</keyword>
<name>A0A0B3VHQ5_9FIRM</name>
<dbReference type="SMART" id="SM00448">
    <property type="entry name" value="REC"/>
    <property type="match status" value="1"/>
</dbReference>
<protein>
    <recommendedName>
        <fullName evidence="11">Heme response regulator HssR</fullName>
    </recommendedName>
    <alternativeName>
        <fullName evidence="2">Stage 0 sporulation protein A homolog</fullName>
    </alternativeName>
</protein>
<feature type="modified residue" description="4-aspartylphosphate" evidence="12">
    <location>
        <position position="52"/>
    </location>
</feature>
<dbReference type="GO" id="GO:0006355">
    <property type="term" value="P:regulation of DNA-templated transcription"/>
    <property type="evidence" value="ECO:0007669"/>
    <property type="project" value="InterPro"/>
</dbReference>
<dbReference type="PANTHER" id="PTHR48111">
    <property type="entry name" value="REGULATOR OF RPOS"/>
    <property type="match status" value="1"/>
</dbReference>
<dbReference type="GO" id="GO:0000156">
    <property type="term" value="F:phosphorelay response regulator activity"/>
    <property type="evidence" value="ECO:0007669"/>
    <property type="project" value="TreeGrafter"/>
</dbReference>
<evidence type="ECO:0000256" key="5">
    <source>
        <dbReference type="ARBA" id="ARBA00023026"/>
    </source>
</evidence>
<evidence type="ECO:0000256" key="4">
    <source>
        <dbReference type="ARBA" id="ARBA00023015"/>
    </source>
</evidence>
<evidence type="ECO:0000256" key="7">
    <source>
        <dbReference type="ARBA" id="ARBA00023159"/>
    </source>
</evidence>
<comment type="subcellular location">
    <subcellularLocation>
        <location evidence="1">Cytoplasm</location>
    </subcellularLocation>
</comment>
<feature type="domain" description="Response regulatory" evidence="14">
    <location>
        <begin position="3"/>
        <end position="117"/>
    </location>
</feature>
<dbReference type="Gene3D" id="3.40.50.2300">
    <property type="match status" value="1"/>
</dbReference>
<dbReference type="PROSITE" id="PS50110">
    <property type="entry name" value="RESPONSE_REGULATORY"/>
    <property type="match status" value="1"/>
</dbReference>
<evidence type="ECO:0000259" key="15">
    <source>
        <dbReference type="PROSITE" id="PS51755"/>
    </source>
</evidence>
<evidence type="ECO:0000256" key="8">
    <source>
        <dbReference type="ARBA" id="ARBA00023163"/>
    </source>
</evidence>
<keyword evidence="4" id="KW-0805">Transcription regulation</keyword>
<gene>
    <name evidence="16" type="ORF">QX51_14730</name>
</gene>
<dbReference type="OrthoDB" id="9790442at2"/>
<dbReference type="SMART" id="SM00862">
    <property type="entry name" value="Trans_reg_C"/>
    <property type="match status" value="1"/>
</dbReference>
<dbReference type="GO" id="GO:0000976">
    <property type="term" value="F:transcription cis-regulatory region binding"/>
    <property type="evidence" value="ECO:0007669"/>
    <property type="project" value="TreeGrafter"/>
</dbReference>
<evidence type="ECO:0000259" key="14">
    <source>
        <dbReference type="PROSITE" id="PS50110"/>
    </source>
</evidence>
<dbReference type="SUPFAM" id="SSF52172">
    <property type="entry name" value="CheY-like"/>
    <property type="match status" value="1"/>
</dbReference>
<dbReference type="InterPro" id="IPR011006">
    <property type="entry name" value="CheY-like_superfamily"/>
</dbReference>
<keyword evidence="3" id="KW-0963">Cytoplasm</keyword>
<comment type="function">
    <text evidence="10">Member of the two-component regulatory system HssS/HssR involved in intracellular heme homeostasis and tempering of staphylococcal virulence. Phosphorylated HssR binds to a direct repeat sequence within hrtAB promoter and activates the expression of hrtAB, an efflux pump, in response to extracellular heme, hemin, hemoglobin or blood.</text>
</comment>
<dbReference type="Proteomes" id="UP000031189">
    <property type="component" value="Unassembled WGS sequence"/>
</dbReference>
<keyword evidence="7" id="KW-0010">Activator</keyword>
<dbReference type="PANTHER" id="PTHR48111:SF49">
    <property type="entry name" value="HEME RESPONSE REGULATOR HSSR"/>
    <property type="match status" value="1"/>
</dbReference>
<evidence type="ECO:0000256" key="2">
    <source>
        <dbReference type="ARBA" id="ARBA00018672"/>
    </source>
</evidence>
<proteinExistence type="predicted"/>
<comment type="caution">
    <text evidence="16">The sequence shown here is derived from an EMBL/GenBank/DDBJ whole genome shotgun (WGS) entry which is preliminary data.</text>
</comment>
<sequence>MIDILLVEDDDKLNKLFYTVLSKQGFNIHSAKDGIEAFNIMGNNHVDLIISDIMMPNMNGYEFTESIREFDAEIPILMITAKDDFKSKQKSFLIGIDDYMVKPIDVNEMILRVNALLRRSKIVHDKKQVVGSTVLEYDALSVTVNDETIVLPQKEFYLLYKLLSYPNKVFTRNQLMDEIWGVDSPSDLQTIDVHINRLRRNFENNPDFTIVTVRGLGYKAVKNES</sequence>
<dbReference type="Pfam" id="PF00072">
    <property type="entry name" value="Response_reg"/>
    <property type="match status" value="1"/>
</dbReference>
<dbReference type="EMBL" id="JWHR01000115">
    <property type="protein sequence ID" value="KHS56326.1"/>
    <property type="molecule type" value="Genomic_DNA"/>
</dbReference>